<dbReference type="Proteomes" id="UP000807342">
    <property type="component" value="Unassembled WGS sequence"/>
</dbReference>
<comment type="caution">
    <text evidence="2">The sequence shown here is derived from an EMBL/GenBank/DDBJ whole genome shotgun (WGS) entry which is preliminary data.</text>
</comment>
<evidence type="ECO:0000313" key="3">
    <source>
        <dbReference type="Proteomes" id="UP000807342"/>
    </source>
</evidence>
<organism evidence="2 3">
    <name type="scientific">Macrolepiota fuliginosa MF-IS2</name>
    <dbReference type="NCBI Taxonomy" id="1400762"/>
    <lineage>
        <taxon>Eukaryota</taxon>
        <taxon>Fungi</taxon>
        <taxon>Dikarya</taxon>
        <taxon>Basidiomycota</taxon>
        <taxon>Agaricomycotina</taxon>
        <taxon>Agaricomycetes</taxon>
        <taxon>Agaricomycetidae</taxon>
        <taxon>Agaricales</taxon>
        <taxon>Agaricineae</taxon>
        <taxon>Agaricaceae</taxon>
        <taxon>Macrolepiota</taxon>
    </lineage>
</organism>
<evidence type="ECO:0000256" key="1">
    <source>
        <dbReference type="SAM" id="MobiDB-lite"/>
    </source>
</evidence>
<feature type="region of interest" description="Disordered" evidence="1">
    <location>
        <begin position="1"/>
        <end position="46"/>
    </location>
</feature>
<name>A0A9P6C350_9AGAR</name>
<sequence length="202" mass="21673">MAILGRTRTRSTGTPSPNSKAKGKAPLYSTSSSTSSTSSASTPDGGVRLSVGGIANMFIKLRHLERQSKKKQYTITCSSGAQPLTHPRTFANRKSQAKAPMLHKDTYVCAGNGGVNVVPLLRATRTALMLEASRFGANALVDESWSYVINEPKNRPRGQFKVHVQYSACATQATCCDTLQPVAMDKIRGVPGLMTVISRNGE</sequence>
<accession>A0A9P6C350</accession>
<protein>
    <submittedName>
        <fullName evidence="2">Uncharacterized protein</fullName>
    </submittedName>
</protein>
<gene>
    <name evidence="2" type="ORF">P691DRAFT_810600</name>
</gene>
<feature type="compositionally biased region" description="Low complexity" evidence="1">
    <location>
        <begin position="29"/>
        <end position="42"/>
    </location>
</feature>
<dbReference type="EMBL" id="MU151108">
    <property type="protein sequence ID" value="KAF9450291.1"/>
    <property type="molecule type" value="Genomic_DNA"/>
</dbReference>
<keyword evidence="3" id="KW-1185">Reference proteome</keyword>
<proteinExistence type="predicted"/>
<dbReference type="AlphaFoldDB" id="A0A9P6C350"/>
<dbReference type="OrthoDB" id="3261081at2759"/>
<reference evidence="2" key="1">
    <citation type="submission" date="2020-11" db="EMBL/GenBank/DDBJ databases">
        <authorList>
            <consortium name="DOE Joint Genome Institute"/>
            <person name="Ahrendt S."/>
            <person name="Riley R."/>
            <person name="Andreopoulos W."/>
            <person name="Labutti K."/>
            <person name="Pangilinan J."/>
            <person name="Ruiz-Duenas F.J."/>
            <person name="Barrasa J.M."/>
            <person name="Sanchez-Garcia M."/>
            <person name="Camarero S."/>
            <person name="Miyauchi S."/>
            <person name="Serrano A."/>
            <person name="Linde D."/>
            <person name="Babiker R."/>
            <person name="Drula E."/>
            <person name="Ayuso-Fernandez I."/>
            <person name="Pacheco R."/>
            <person name="Padilla G."/>
            <person name="Ferreira P."/>
            <person name="Barriuso J."/>
            <person name="Kellner H."/>
            <person name="Castanera R."/>
            <person name="Alfaro M."/>
            <person name="Ramirez L."/>
            <person name="Pisabarro A.G."/>
            <person name="Kuo A."/>
            <person name="Tritt A."/>
            <person name="Lipzen A."/>
            <person name="He G."/>
            <person name="Yan M."/>
            <person name="Ng V."/>
            <person name="Cullen D."/>
            <person name="Martin F."/>
            <person name="Rosso M.-N."/>
            <person name="Henrissat B."/>
            <person name="Hibbett D."/>
            <person name="Martinez A.T."/>
            <person name="Grigoriev I.V."/>
        </authorList>
    </citation>
    <scope>NUCLEOTIDE SEQUENCE</scope>
    <source>
        <strain evidence="2">MF-IS2</strain>
    </source>
</reference>
<evidence type="ECO:0000313" key="2">
    <source>
        <dbReference type="EMBL" id="KAF9450291.1"/>
    </source>
</evidence>